<dbReference type="STRING" id="1754191.A0A1Y1V5Y9"/>
<dbReference type="FunFam" id="1.20.1510.10:FF:000005">
    <property type="entry name" value="Putative Cation diffusion facilitator 1"/>
    <property type="match status" value="1"/>
</dbReference>
<feature type="domain" description="Cation efflux protein transmembrane" evidence="9">
    <location>
        <begin position="112"/>
        <end position="297"/>
    </location>
</feature>
<evidence type="ECO:0000313" key="12">
    <source>
        <dbReference type="Proteomes" id="UP000193719"/>
    </source>
</evidence>
<dbReference type="Pfam" id="PF16916">
    <property type="entry name" value="ZT_dimer"/>
    <property type="match status" value="1"/>
</dbReference>
<dbReference type="AlphaFoldDB" id="A0A1Y1V5Y9"/>
<feature type="compositionally biased region" description="Low complexity" evidence="7">
    <location>
        <begin position="414"/>
        <end position="428"/>
    </location>
</feature>
<dbReference type="EMBL" id="MCFH01000031">
    <property type="protein sequence ID" value="ORX47263.1"/>
    <property type="molecule type" value="Genomic_DNA"/>
</dbReference>
<dbReference type="InterPro" id="IPR050291">
    <property type="entry name" value="CDF_Transporter"/>
</dbReference>
<dbReference type="Gene3D" id="1.20.1510.10">
    <property type="entry name" value="Cation efflux protein transmembrane domain"/>
    <property type="match status" value="1"/>
</dbReference>
<feature type="transmembrane region" description="Helical" evidence="8">
    <location>
        <begin position="255"/>
        <end position="272"/>
    </location>
</feature>
<evidence type="ECO:0000256" key="6">
    <source>
        <dbReference type="ARBA" id="ARBA00023136"/>
    </source>
</evidence>
<evidence type="ECO:0000256" key="5">
    <source>
        <dbReference type="ARBA" id="ARBA00023065"/>
    </source>
</evidence>
<feature type="transmembrane region" description="Helical" evidence="8">
    <location>
        <begin position="109"/>
        <end position="129"/>
    </location>
</feature>
<evidence type="ECO:0000259" key="9">
    <source>
        <dbReference type="Pfam" id="PF01545"/>
    </source>
</evidence>
<dbReference type="Pfam" id="PF01545">
    <property type="entry name" value="Cation_efflux"/>
    <property type="match status" value="1"/>
</dbReference>
<evidence type="ECO:0000256" key="4">
    <source>
        <dbReference type="ARBA" id="ARBA00022989"/>
    </source>
</evidence>
<evidence type="ECO:0000256" key="3">
    <source>
        <dbReference type="ARBA" id="ARBA00022692"/>
    </source>
</evidence>
<dbReference type="PANTHER" id="PTHR43840:SF13">
    <property type="entry name" value="CATION EFFLUX PROTEIN CYTOPLASMIC DOMAIN-CONTAINING PROTEIN"/>
    <property type="match status" value="1"/>
</dbReference>
<feature type="domain" description="Cation efflux protein cytoplasmic" evidence="10">
    <location>
        <begin position="309"/>
        <end position="383"/>
    </location>
</feature>
<protein>
    <submittedName>
        <fullName evidence="11">Cation diffusion facilitator 9</fullName>
    </submittedName>
</protein>
<keyword evidence="3 8" id="KW-0812">Transmembrane</keyword>
<evidence type="ECO:0000313" key="11">
    <source>
        <dbReference type="EMBL" id="ORX47263.1"/>
    </source>
</evidence>
<dbReference type="SUPFAM" id="SSF161111">
    <property type="entry name" value="Cation efflux protein transmembrane domain-like"/>
    <property type="match status" value="1"/>
</dbReference>
<dbReference type="GO" id="GO:0012505">
    <property type="term" value="C:endomembrane system"/>
    <property type="evidence" value="ECO:0007669"/>
    <property type="project" value="UniProtKB-SubCell"/>
</dbReference>
<dbReference type="GO" id="GO:0016020">
    <property type="term" value="C:membrane"/>
    <property type="evidence" value="ECO:0007669"/>
    <property type="project" value="InterPro"/>
</dbReference>
<reference evidence="11 12" key="1">
    <citation type="submission" date="2016-08" db="EMBL/GenBank/DDBJ databases">
        <title>Genomes of anaerobic fungi encode conserved fungal cellulosomes for biomass hydrolysis.</title>
        <authorList>
            <consortium name="DOE Joint Genome Institute"/>
            <person name="Haitjema C.H."/>
            <person name="Gilmore S.P."/>
            <person name="Henske J.K."/>
            <person name="Solomon K.V."/>
            <person name="De Groot R."/>
            <person name="Kuo A."/>
            <person name="Mondo S.J."/>
            <person name="Salamov A.A."/>
            <person name="Labutti K."/>
            <person name="Zhao Z."/>
            <person name="Chiniquy J."/>
            <person name="Barry K."/>
            <person name="Brewer H.M."/>
            <person name="Purvine S.O."/>
            <person name="Wright A.T."/>
            <person name="Boxma B."/>
            <person name="Van Alen T."/>
            <person name="Hackstein J.H."/>
            <person name="Baker S.E."/>
            <person name="Grigoriev I.V."/>
            <person name="O'Malley M.A."/>
        </authorList>
    </citation>
    <scope>NUCLEOTIDE SEQUENCE [LARGE SCALE GENOMIC DNA]</scope>
    <source>
        <strain evidence="12">finn</strain>
    </source>
</reference>
<comment type="caution">
    <text evidence="11">The sequence shown here is derived from an EMBL/GenBank/DDBJ whole genome shotgun (WGS) entry which is preliminary data.</text>
</comment>
<dbReference type="InterPro" id="IPR036837">
    <property type="entry name" value="Cation_efflux_CTD_sf"/>
</dbReference>
<keyword evidence="6 8" id="KW-0472">Membrane</keyword>
<dbReference type="InterPro" id="IPR002524">
    <property type="entry name" value="Cation_efflux"/>
</dbReference>
<dbReference type="OrthoDB" id="78296at2759"/>
<gene>
    <name evidence="11" type="ORF">BCR36DRAFT_405347</name>
</gene>
<reference evidence="11 12" key="2">
    <citation type="submission" date="2016-08" db="EMBL/GenBank/DDBJ databases">
        <title>Pervasive Adenine N6-methylation of Active Genes in Fungi.</title>
        <authorList>
            <consortium name="DOE Joint Genome Institute"/>
            <person name="Mondo S.J."/>
            <person name="Dannebaum R.O."/>
            <person name="Kuo R.C."/>
            <person name="Labutti K."/>
            <person name="Haridas S."/>
            <person name="Kuo A."/>
            <person name="Salamov A."/>
            <person name="Ahrendt S.R."/>
            <person name="Lipzen A."/>
            <person name="Sullivan W."/>
            <person name="Andreopoulos W.B."/>
            <person name="Clum A."/>
            <person name="Lindquist E."/>
            <person name="Daum C."/>
            <person name="Ramamoorthy G.K."/>
            <person name="Gryganskyi A."/>
            <person name="Culley D."/>
            <person name="Magnuson J.K."/>
            <person name="James T.Y."/>
            <person name="O'Malley M.A."/>
            <person name="Stajich J.E."/>
            <person name="Spatafora J.W."/>
            <person name="Visel A."/>
            <person name="Grigoriev I.V."/>
        </authorList>
    </citation>
    <scope>NUCLEOTIDE SEQUENCE [LARGE SCALE GENOMIC DNA]</scope>
    <source>
        <strain evidence="12">finn</strain>
    </source>
</reference>
<evidence type="ECO:0000256" key="8">
    <source>
        <dbReference type="SAM" id="Phobius"/>
    </source>
</evidence>
<name>A0A1Y1V5Y9_9FUNG</name>
<keyword evidence="4 8" id="KW-1133">Transmembrane helix</keyword>
<dbReference type="Gene3D" id="3.30.70.1350">
    <property type="entry name" value="Cation efflux protein, cytoplasmic domain"/>
    <property type="match status" value="1"/>
</dbReference>
<keyword evidence="5" id="KW-0406">Ion transport</keyword>
<dbReference type="NCBIfam" id="TIGR01297">
    <property type="entry name" value="CDF"/>
    <property type="match status" value="1"/>
</dbReference>
<feature type="transmembrane region" description="Helical" evidence="8">
    <location>
        <begin position="135"/>
        <end position="156"/>
    </location>
</feature>
<dbReference type="GO" id="GO:0098771">
    <property type="term" value="P:inorganic ion homeostasis"/>
    <property type="evidence" value="ECO:0007669"/>
    <property type="project" value="UniProtKB-ARBA"/>
</dbReference>
<dbReference type="SUPFAM" id="SSF160240">
    <property type="entry name" value="Cation efflux protein cytoplasmic domain-like"/>
    <property type="match status" value="1"/>
</dbReference>
<dbReference type="InterPro" id="IPR027470">
    <property type="entry name" value="Cation_efflux_CTD"/>
</dbReference>
<evidence type="ECO:0000256" key="2">
    <source>
        <dbReference type="ARBA" id="ARBA00022448"/>
    </source>
</evidence>
<evidence type="ECO:0000256" key="7">
    <source>
        <dbReference type="SAM" id="MobiDB-lite"/>
    </source>
</evidence>
<evidence type="ECO:0000256" key="1">
    <source>
        <dbReference type="ARBA" id="ARBA00004127"/>
    </source>
</evidence>
<feature type="transmembrane region" description="Helical" evidence="8">
    <location>
        <begin position="176"/>
        <end position="195"/>
    </location>
</feature>
<comment type="subcellular location">
    <subcellularLocation>
        <location evidence="1">Endomembrane system</location>
        <topology evidence="1">Multi-pass membrane protein</topology>
    </subcellularLocation>
</comment>
<keyword evidence="2" id="KW-0813">Transport</keyword>
<organism evidence="11 12">
    <name type="scientific">Piromyces finnis</name>
    <dbReference type="NCBI Taxonomy" id="1754191"/>
    <lineage>
        <taxon>Eukaryota</taxon>
        <taxon>Fungi</taxon>
        <taxon>Fungi incertae sedis</taxon>
        <taxon>Chytridiomycota</taxon>
        <taxon>Chytridiomycota incertae sedis</taxon>
        <taxon>Neocallimastigomycetes</taxon>
        <taxon>Neocallimastigales</taxon>
        <taxon>Neocallimastigaceae</taxon>
        <taxon>Piromyces</taxon>
    </lineage>
</organism>
<feature type="transmembrane region" description="Helical" evidence="8">
    <location>
        <begin position="278"/>
        <end position="299"/>
    </location>
</feature>
<feature type="region of interest" description="Disordered" evidence="7">
    <location>
        <begin position="409"/>
        <end position="428"/>
    </location>
</feature>
<feature type="transmembrane region" description="Helical" evidence="8">
    <location>
        <begin position="215"/>
        <end position="234"/>
    </location>
</feature>
<sequence length="428" mass="48348">MRIKRDDSNIDNDESSRLHEIIDISDASFNFDIDENLFTENRGDWTMNDFEMKTKDHKKKMNRKLKNYYSEQKNLIEQFSNIDDMLGCIQRGEEYSFDEVDSQSFRARMAIAVSFVANIVLLLLKAVALARTGSLAVLTSLVDSILDLLSGSVLFFSNRAISKANALDYPTGMERLEPLSVIVFSCITACSSLEIITEAVGNLVSSDSSKISMDWVDIGLLITIVVTKFLLWVWCKKITESTSVQALAQDHSNDILFNVVTTIIAIIASKTVNFIDPLGAILLSIYIIINWIKTALYYIKMMTGTTATPEEIQKLTYLACRYDSRVVKIDTVRAYHVGVKLFVEIDIVLNKDVPLVEAHDVGECLQELIEKFPEVERAFVHIDYDYFHKIEHNKNNSLITNDSKTKNKFSFGKSSNNDNTSDATSSNI</sequence>
<keyword evidence="12" id="KW-1185">Reference proteome</keyword>
<proteinExistence type="predicted"/>
<dbReference type="InterPro" id="IPR058533">
    <property type="entry name" value="Cation_efflux_TM"/>
</dbReference>
<dbReference type="PANTHER" id="PTHR43840">
    <property type="entry name" value="MITOCHONDRIAL METAL TRANSPORTER 1-RELATED"/>
    <property type="match status" value="1"/>
</dbReference>
<accession>A0A1Y1V5Y9</accession>
<dbReference type="Proteomes" id="UP000193719">
    <property type="component" value="Unassembled WGS sequence"/>
</dbReference>
<dbReference type="GO" id="GO:0030003">
    <property type="term" value="P:intracellular monoatomic cation homeostasis"/>
    <property type="evidence" value="ECO:0007669"/>
    <property type="project" value="UniProtKB-ARBA"/>
</dbReference>
<dbReference type="GO" id="GO:0008324">
    <property type="term" value="F:monoatomic cation transmembrane transporter activity"/>
    <property type="evidence" value="ECO:0007669"/>
    <property type="project" value="InterPro"/>
</dbReference>
<dbReference type="InterPro" id="IPR027469">
    <property type="entry name" value="Cation_efflux_TMD_sf"/>
</dbReference>
<evidence type="ECO:0000259" key="10">
    <source>
        <dbReference type="Pfam" id="PF16916"/>
    </source>
</evidence>
<dbReference type="FunFam" id="3.30.70.1350:FF:000001">
    <property type="entry name" value="Metal tolerance protein 11"/>
    <property type="match status" value="1"/>
</dbReference>